<accession>A0AA40CH05</accession>
<organism evidence="4 5">
    <name type="scientific">Cercophora newfieldiana</name>
    <dbReference type="NCBI Taxonomy" id="92897"/>
    <lineage>
        <taxon>Eukaryota</taxon>
        <taxon>Fungi</taxon>
        <taxon>Dikarya</taxon>
        <taxon>Ascomycota</taxon>
        <taxon>Pezizomycotina</taxon>
        <taxon>Sordariomycetes</taxon>
        <taxon>Sordariomycetidae</taxon>
        <taxon>Sordariales</taxon>
        <taxon>Lasiosphaeriaceae</taxon>
        <taxon>Cercophora</taxon>
    </lineage>
</organism>
<dbReference type="InterPro" id="IPR027417">
    <property type="entry name" value="P-loop_NTPase"/>
</dbReference>
<evidence type="ECO:0000256" key="2">
    <source>
        <dbReference type="SAM" id="MobiDB-lite"/>
    </source>
</evidence>
<evidence type="ECO:0000313" key="4">
    <source>
        <dbReference type="EMBL" id="KAK0638541.1"/>
    </source>
</evidence>
<dbReference type="PANTHER" id="PTHR10039">
    <property type="entry name" value="AMELOGENIN"/>
    <property type="match status" value="1"/>
</dbReference>
<protein>
    <recommendedName>
        <fullName evidence="3">Nephrocystin 3-like N-terminal domain-containing protein</fullName>
    </recommendedName>
</protein>
<feature type="region of interest" description="Disordered" evidence="2">
    <location>
        <begin position="288"/>
        <end position="315"/>
    </location>
</feature>
<feature type="domain" description="Nephrocystin 3-like N-terminal" evidence="3">
    <location>
        <begin position="328"/>
        <end position="494"/>
    </location>
</feature>
<reference evidence="4" key="1">
    <citation type="submission" date="2023-06" db="EMBL/GenBank/DDBJ databases">
        <title>Genome-scale phylogeny and comparative genomics of the fungal order Sordariales.</title>
        <authorList>
            <consortium name="Lawrence Berkeley National Laboratory"/>
            <person name="Hensen N."/>
            <person name="Bonometti L."/>
            <person name="Westerberg I."/>
            <person name="Brannstrom I.O."/>
            <person name="Guillou S."/>
            <person name="Cros-Aarteil S."/>
            <person name="Calhoun S."/>
            <person name="Haridas S."/>
            <person name="Kuo A."/>
            <person name="Mondo S."/>
            <person name="Pangilinan J."/>
            <person name="Riley R."/>
            <person name="Labutti K."/>
            <person name="Andreopoulos B."/>
            <person name="Lipzen A."/>
            <person name="Chen C."/>
            <person name="Yanf M."/>
            <person name="Daum C."/>
            <person name="Ng V."/>
            <person name="Clum A."/>
            <person name="Steindorff A."/>
            <person name="Ohm R."/>
            <person name="Martin F."/>
            <person name="Silar P."/>
            <person name="Natvig D."/>
            <person name="Lalanne C."/>
            <person name="Gautier V."/>
            <person name="Ament-Velasquez S.L."/>
            <person name="Kruys A."/>
            <person name="Hutchinson M.I."/>
            <person name="Powell A.J."/>
            <person name="Barry K."/>
            <person name="Miller A.N."/>
            <person name="Grigoriev I.V."/>
            <person name="Debuchy R."/>
            <person name="Gladieux P."/>
            <person name="Thoren M.H."/>
            <person name="Johannesson H."/>
        </authorList>
    </citation>
    <scope>NUCLEOTIDE SEQUENCE</scope>
    <source>
        <strain evidence="4">SMH2532-1</strain>
    </source>
</reference>
<dbReference type="Proteomes" id="UP001174936">
    <property type="component" value="Unassembled WGS sequence"/>
</dbReference>
<name>A0AA40CH05_9PEZI</name>
<dbReference type="AlphaFoldDB" id="A0AA40CH05"/>
<evidence type="ECO:0000259" key="3">
    <source>
        <dbReference type="Pfam" id="PF24883"/>
    </source>
</evidence>
<sequence>MSGLEPLAALGLACNVFQVVSFTGEVCKSAKYIFENGAPNSPSTPLAATLSCLTKTFEDIEKTAMSTSQSMTSQDKELIQIAKDCTKAANALSNEVDKAQKAAGRAKGSLIRSFFAGVKDVTGRRSKKVESLEKMVDAHRKALETRVLANICSKTDAIKIVQQVSFDKLDATLRGFIQAFHQGETRTSMLLAQESASIKAHITTETAGLETTLNQLSLDTKNAHRDISQATVEVNNNIAALDSRAADKASHERLLQSLKYPTMNERRNQIVDPHFKTFEWIFHLPQSPDGSTSSEVGDEHQSETDDGDNTESSQDIHISDGRYEAISSFIHWARTPTNQLFWICGKPGSGKSTLMKLLATDSRMLELLGSSVTKDSGFGTVVLSHFLWSAGHAMEAKLKGLLCSLLHQILSELDSSRNLFLRYPELRNKDYSSDWSEKELQSALSFLVSCSPRPVCMFIDGLDEVDPSDGQFRILELLNTLQSSPHVKICVASRPEPILYAHLSKFPMFKIQDLTADDIHEFAAGSLQEAFQHSHLGADEDQYQKLARTVCENAEGVFLWVALAIRNLKTGLLKGDDSSDLLRRLHMLPRDLTDLYVMMWDRLGDDKEIYQVDAATYMNLVLTQHQVSRHYEAISRTGLYAFSRYTYQTEGDITLPLIFLATNLHIVNSILQEDSQKILFTDEGAQMLEDLARRLDVRCAGFLEVKGLEDNPFLAKVRFSHRSAMEFLRGHSEGKRLLSFDNSTPETRAIDLTIADLAGSFFEAFGRQLPFPRYPVFALSPDIAPTFIRLLWKGGDISRATADQLLAVVKGLSGYPRRFTGCHHYDFRGFLGAHGCAQFLADDVQRLSAVKPISSRYAAYIFTVVTQKIHNLDDEEVEGRAKLLSMLSSIVDLDFQMAGSSCGGVKAKECTSFHSKTDLPLTALIAATTVALNIGHPRYERKKSARLRLHPLQSLVVGTLYQKHLSSPVIITIVFSYIRPDGDSWLNPMLAADWSFLSHGPEPTCGDSGVLLLCLETNLSVVWVMLAVMIRRKVPGIVDEAFLQHLSQDSSSPISVQLRGAAIRRLKEGHGADSDDSDWTSDYLWTSDRSHLSQFEEKLRLHLETQLEADDEQSGILDGKGFLAICEEIAKSSSPEAWMSEDENRRQLIERDLLWRADDPRSYPPEPWDT</sequence>
<proteinExistence type="predicted"/>
<keyword evidence="1" id="KW-0677">Repeat</keyword>
<dbReference type="PANTHER" id="PTHR10039:SF5">
    <property type="entry name" value="NACHT DOMAIN-CONTAINING PROTEIN"/>
    <property type="match status" value="1"/>
</dbReference>
<evidence type="ECO:0000256" key="1">
    <source>
        <dbReference type="ARBA" id="ARBA00022737"/>
    </source>
</evidence>
<dbReference type="EMBL" id="JAULSV010000007">
    <property type="protein sequence ID" value="KAK0638541.1"/>
    <property type="molecule type" value="Genomic_DNA"/>
</dbReference>
<dbReference type="Gene3D" id="3.40.50.300">
    <property type="entry name" value="P-loop containing nucleotide triphosphate hydrolases"/>
    <property type="match status" value="1"/>
</dbReference>
<dbReference type="SUPFAM" id="SSF52540">
    <property type="entry name" value="P-loop containing nucleoside triphosphate hydrolases"/>
    <property type="match status" value="1"/>
</dbReference>
<comment type="caution">
    <text evidence="4">The sequence shown here is derived from an EMBL/GenBank/DDBJ whole genome shotgun (WGS) entry which is preliminary data.</text>
</comment>
<dbReference type="InterPro" id="IPR056884">
    <property type="entry name" value="NPHP3-like_N"/>
</dbReference>
<gene>
    <name evidence="4" type="ORF">B0T16DRAFT_359484</name>
</gene>
<dbReference type="Pfam" id="PF24883">
    <property type="entry name" value="NPHP3_N"/>
    <property type="match status" value="1"/>
</dbReference>
<evidence type="ECO:0000313" key="5">
    <source>
        <dbReference type="Proteomes" id="UP001174936"/>
    </source>
</evidence>
<keyword evidence="5" id="KW-1185">Reference proteome</keyword>